<evidence type="ECO:0000313" key="3">
    <source>
        <dbReference type="Proteomes" id="UP000179334"/>
    </source>
</evidence>
<dbReference type="Proteomes" id="UP000179334">
    <property type="component" value="Unassembled WGS sequence"/>
</dbReference>
<dbReference type="InterPro" id="IPR052991">
    <property type="entry name" value="Non-func_TypeII_TA_Antitoxin"/>
</dbReference>
<name>A0A1F6T4D3_9PROT</name>
<evidence type="ECO:0000313" key="2">
    <source>
        <dbReference type="EMBL" id="OGI39992.1"/>
    </source>
</evidence>
<dbReference type="Pfam" id="PF01402">
    <property type="entry name" value="RHH_1"/>
    <property type="match status" value="1"/>
</dbReference>
<evidence type="ECO:0000259" key="1">
    <source>
        <dbReference type="Pfam" id="PF01402"/>
    </source>
</evidence>
<dbReference type="PANTHER" id="PTHR40688:SF2">
    <property type="entry name" value="RIBBON-HELIX-HELIX PROTEIN COPG DOMAIN-CONTAINING PROTEIN"/>
    <property type="match status" value="1"/>
</dbReference>
<dbReference type="InterPro" id="IPR002145">
    <property type="entry name" value="CopG"/>
</dbReference>
<gene>
    <name evidence="2" type="ORF">A2V91_00475</name>
</gene>
<dbReference type="Gene3D" id="1.10.1220.10">
    <property type="entry name" value="Met repressor-like"/>
    <property type="match status" value="1"/>
</dbReference>
<dbReference type="SUPFAM" id="SSF47598">
    <property type="entry name" value="Ribbon-helix-helix"/>
    <property type="match status" value="1"/>
</dbReference>
<accession>A0A1F6T4D3</accession>
<sequence>MSVRVSDDVAQRLAKLANVTGRSKSYLVVQALEEFIAHQEWRVKAIRLGIRQADTGKLVEHKEALKVLNKWGKR</sequence>
<dbReference type="PANTHER" id="PTHR40688">
    <property type="match status" value="1"/>
</dbReference>
<dbReference type="CDD" id="cd22233">
    <property type="entry name" value="RHH_CopAso-like"/>
    <property type="match status" value="1"/>
</dbReference>
<comment type="caution">
    <text evidence="2">The sequence shown here is derived from an EMBL/GenBank/DDBJ whole genome shotgun (WGS) entry which is preliminary data.</text>
</comment>
<dbReference type="InterPro" id="IPR013321">
    <property type="entry name" value="Arc_rbn_hlx_hlx"/>
</dbReference>
<feature type="domain" description="Ribbon-helix-helix protein CopG" evidence="1">
    <location>
        <begin position="2"/>
        <end position="37"/>
    </location>
</feature>
<proteinExistence type="predicted"/>
<dbReference type="InterPro" id="IPR010985">
    <property type="entry name" value="Ribbon_hlx_hlx"/>
</dbReference>
<organism evidence="2 3">
    <name type="scientific">Candidatus Muproteobacteria bacterium RBG_16_64_10</name>
    <dbReference type="NCBI Taxonomy" id="1817757"/>
    <lineage>
        <taxon>Bacteria</taxon>
        <taxon>Pseudomonadati</taxon>
        <taxon>Pseudomonadota</taxon>
        <taxon>Candidatus Muproteobacteria</taxon>
    </lineage>
</organism>
<reference evidence="2 3" key="1">
    <citation type="journal article" date="2016" name="Nat. Commun.">
        <title>Thousands of microbial genomes shed light on interconnected biogeochemical processes in an aquifer system.</title>
        <authorList>
            <person name="Anantharaman K."/>
            <person name="Brown C.T."/>
            <person name="Hug L.A."/>
            <person name="Sharon I."/>
            <person name="Castelle C.J."/>
            <person name="Probst A.J."/>
            <person name="Thomas B.C."/>
            <person name="Singh A."/>
            <person name="Wilkins M.J."/>
            <person name="Karaoz U."/>
            <person name="Brodie E.L."/>
            <person name="Williams K.H."/>
            <person name="Hubbard S.S."/>
            <person name="Banfield J.F."/>
        </authorList>
    </citation>
    <scope>NUCLEOTIDE SEQUENCE [LARGE SCALE GENOMIC DNA]</scope>
</reference>
<dbReference type="AlphaFoldDB" id="A0A1F6T4D3"/>
<dbReference type="EMBL" id="MFSR01000031">
    <property type="protein sequence ID" value="OGI39992.1"/>
    <property type="molecule type" value="Genomic_DNA"/>
</dbReference>
<protein>
    <recommendedName>
        <fullName evidence="1">Ribbon-helix-helix protein CopG domain-containing protein</fullName>
    </recommendedName>
</protein>
<dbReference type="GO" id="GO:0006355">
    <property type="term" value="P:regulation of DNA-templated transcription"/>
    <property type="evidence" value="ECO:0007669"/>
    <property type="project" value="InterPro"/>
</dbReference>